<evidence type="ECO:0000313" key="4">
    <source>
        <dbReference type="Proteomes" id="UP000443353"/>
    </source>
</evidence>
<dbReference type="InterPro" id="IPR036188">
    <property type="entry name" value="FAD/NAD-bd_sf"/>
</dbReference>
<dbReference type="InterPro" id="IPR050816">
    <property type="entry name" value="Flavin-dep_Halogenase_NPB"/>
</dbReference>
<feature type="binding site" evidence="2">
    <location>
        <position position="347"/>
    </location>
    <ligand>
        <name>L-tryptophan</name>
        <dbReference type="ChEBI" id="CHEBI:57912"/>
    </ligand>
</feature>
<sequence>MMSKPIEHVVVVGGGSAGWLTAGVLAAEHPRLTVTLVESPGVPPIGVGEGTWPSMRETLQRIGVSEAAFFRECDAAFKQGSRFDRWVDGSDGDVYFHPFSLPQGYGEANLVAAWQRAHRGVPFADLVSYQPHLCVQGRAPKQPQTPEYAGVANYGYHLDAGKFGVFLQKHCVDKLRVRHVLAHVVDILSTDDGDIAALRTREAGLIEGDLFIDCTGMASLLLGRHYGVPLVSQRDVLFNDRALAVQVPYPTDDTPIASQTTSTAQSHGWTWDIGLPARRGVGYVYSSAHVDDDAAEQTIRAYLASTGITGEIPAPRKIAFDPGYRARFWERNVVAIGLSAGFIEPLEASALALVELSAGWLADDLPATRAQMDAIAARFNEAFTYRWERIIDFLKLHYVLSKRTDTDYWLDHRAARTQSPRLRELLALWRTRAPSRRDFPRIEEIFPSASWQYILYGMGFRPELTARASDLPERADQYFREAARLTARMLPQLPANREMLHHIRQFGMPPG</sequence>
<dbReference type="Proteomes" id="UP000443353">
    <property type="component" value="Unassembled WGS sequence"/>
</dbReference>
<gene>
    <name evidence="3" type="ORF">GPY61_27255</name>
</gene>
<dbReference type="GO" id="GO:0004497">
    <property type="term" value="F:monooxygenase activity"/>
    <property type="evidence" value="ECO:0007669"/>
    <property type="project" value="InterPro"/>
</dbReference>
<dbReference type="InterPro" id="IPR006905">
    <property type="entry name" value="Flavin_halogenase"/>
</dbReference>
<evidence type="ECO:0000256" key="2">
    <source>
        <dbReference type="PIRSR" id="PIRSR011396-2"/>
    </source>
</evidence>
<dbReference type="AlphaFoldDB" id="A0A7X3G4Q8"/>
<proteinExistence type="predicted"/>
<feature type="binding site" evidence="2">
    <location>
        <begin position="14"/>
        <end position="17"/>
    </location>
    <ligand>
        <name>FAD</name>
        <dbReference type="ChEBI" id="CHEBI:57692"/>
    </ligand>
</feature>
<evidence type="ECO:0000313" key="3">
    <source>
        <dbReference type="EMBL" id="MVW63630.1"/>
    </source>
</evidence>
<dbReference type="InterPro" id="IPR033856">
    <property type="entry name" value="Trp_halogen"/>
</dbReference>
<feature type="active site" evidence="1">
    <location>
        <position position="78"/>
    </location>
</feature>
<organism evidence="3 4">
    <name type="scientific">Massilia cellulosiltytica</name>
    <dbReference type="NCBI Taxonomy" id="2683234"/>
    <lineage>
        <taxon>Bacteria</taxon>
        <taxon>Pseudomonadati</taxon>
        <taxon>Pseudomonadota</taxon>
        <taxon>Betaproteobacteria</taxon>
        <taxon>Burkholderiales</taxon>
        <taxon>Oxalobacteraceae</taxon>
        <taxon>Telluria group</taxon>
        <taxon>Massilia</taxon>
    </lineage>
</organism>
<feature type="binding site" evidence="2">
    <location>
        <position position="184"/>
    </location>
    <ligand>
        <name>FAD</name>
        <dbReference type="ChEBI" id="CHEBI:57692"/>
    </ligand>
</feature>
<feature type="binding site" evidence="2">
    <location>
        <position position="78"/>
    </location>
    <ligand>
        <name>7-chloro-L-tryptophan</name>
        <dbReference type="ChEBI" id="CHEBI:58713"/>
    </ligand>
</feature>
<dbReference type="GO" id="GO:0000166">
    <property type="term" value="F:nucleotide binding"/>
    <property type="evidence" value="ECO:0007669"/>
    <property type="project" value="UniProtKB-KW"/>
</dbReference>
<accession>A0A7X3G4Q8</accession>
<name>A0A7X3G4Q8_9BURK</name>
<keyword evidence="2" id="KW-0547">Nucleotide-binding</keyword>
<keyword evidence="2" id="KW-0285">Flavoprotein</keyword>
<keyword evidence="4" id="KW-1185">Reference proteome</keyword>
<comment type="caution">
    <text evidence="3">The sequence shown here is derived from an EMBL/GenBank/DDBJ whole genome shotgun (WGS) entry which is preliminary data.</text>
</comment>
<protein>
    <submittedName>
        <fullName evidence="3">Tryptophan 7-halogenase</fullName>
    </submittedName>
</protein>
<evidence type="ECO:0000256" key="1">
    <source>
        <dbReference type="PIRSR" id="PIRSR011396-1"/>
    </source>
</evidence>
<dbReference type="Pfam" id="PF04820">
    <property type="entry name" value="Trp_halogenase"/>
    <property type="match status" value="1"/>
</dbReference>
<dbReference type="SUPFAM" id="SSF51905">
    <property type="entry name" value="FAD/NAD(P)-binding domain"/>
    <property type="match status" value="1"/>
</dbReference>
<keyword evidence="2" id="KW-0274">FAD</keyword>
<feature type="binding site" evidence="2">
    <location>
        <position position="338"/>
    </location>
    <ligand>
        <name>FAD</name>
        <dbReference type="ChEBI" id="CHEBI:57692"/>
    </ligand>
</feature>
<dbReference type="Gene3D" id="3.50.50.60">
    <property type="entry name" value="FAD/NAD(P)-binding domain"/>
    <property type="match status" value="1"/>
</dbReference>
<reference evidence="3 4" key="1">
    <citation type="submission" date="2019-12" db="EMBL/GenBank/DDBJ databases">
        <authorList>
            <person name="Li C."/>
            <person name="Zhao J."/>
        </authorList>
    </citation>
    <scope>NUCLEOTIDE SEQUENCE [LARGE SCALE GENOMIC DNA]</scope>
    <source>
        <strain evidence="3 4">NEAU-DD11</strain>
    </source>
</reference>
<dbReference type="PIRSF" id="PIRSF011396">
    <property type="entry name" value="Trp_halogenase"/>
    <property type="match status" value="1"/>
</dbReference>
<dbReference type="PANTHER" id="PTHR43747">
    <property type="entry name" value="FAD-BINDING PROTEIN"/>
    <property type="match status" value="1"/>
</dbReference>
<dbReference type="EMBL" id="WSES01000009">
    <property type="protein sequence ID" value="MVW63630.1"/>
    <property type="molecule type" value="Genomic_DNA"/>
</dbReference>
<dbReference type="PANTHER" id="PTHR43747:SF4">
    <property type="entry name" value="FLAVIN-DEPENDENT TRYPTOPHAN HALOGENASE"/>
    <property type="match status" value="1"/>
</dbReference>